<feature type="domain" description="HTH arsR-type" evidence="1">
    <location>
        <begin position="1"/>
        <end position="90"/>
    </location>
</feature>
<gene>
    <name evidence="2" type="ORF">KIH39_17945</name>
</gene>
<evidence type="ECO:0000259" key="1">
    <source>
        <dbReference type="PROSITE" id="PS50987"/>
    </source>
</evidence>
<dbReference type="Pfam" id="PF12840">
    <property type="entry name" value="HTH_20"/>
    <property type="match status" value="1"/>
</dbReference>
<dbReference type="PANTHER" id="PTHR38600:SF2">
    <property type="entry name" value="SLL0088 PROTEIN"/>
    <property type="match status" value="1"/>
</dbReference>
<dbReference type="PANTHER" id="PTHR38600">
    <property type="entry name" value="TRANSCRIPTIONAL REGULATORY PROTEIN"/>
    <property type="match status" value="1"/>
</dbReference>
<sequence>MDQLSNVLTAISHPSRRTMLQRLTTGPARFTDIAKPFDLSLNAITKHLKLLERAGLIAREKQGREVFISLRPEPLRLVAGWVHEYEKFWTERLDEFEEFFKTQRKKKHERKNEDD</sequence>
<accession>A0A8E6B5E4</accession>
<dbReference type="SUPFAM" id="SSF46785">
    <property type="entry name" value="Winged helix' DNA-binding domain"/>
    <property type="match status" value="1"/>
</dbReference>
<dbReference type="RefSeq" id="WP_213494608.1">
    <property type="nucleotide sequence ID" value="NZ_CP074694.1"/>
</dbReference>
<protein>
    <submittedName>
        <fullName evidence="2">Winged helix-turn-helix transcriptional regulator</fullName>
    </submittedName>
</protein>
<reference evidence="2" key="1">
    <citation type="submission" date="2021-05" db="EMBL/GenBank/DDBJ databases">
        <title>Complete genome sequence of the cellulolytic planctomycete Telmatocola sphagniphila SP2T and characterization of the first cellulase from planctomycetes.</title>
        <authorList>
            <person name="Rakitin A.L."/>
            <person name="Beletsky A.V."/>
            <person name="Naumoff D.G."/>
            <person name="Kulichevskaya I.S."/>
            <person name="Mardanov A.V."/>
            <person name="Ravin N.V."/>
            <person name="Dedysh S.N."/>
        </authorList>
    </citation>
    <scope>NUCLEOTIDE SEQUENCE</scope>
    <source>
        <strain evidence="2">SP2T</strain>
    </source>
</reference>
<dbReference type="InterPro" id="IPR011991">
    <property type="entry name" value="ArsR-like_HTH"/>
</dbReference>
<keyword evidence="3" id="KW-1185">Reference proteome</keyword>
<dbReference type="AlphaFoldDB" id="A0A8E6B5E4"/>
<dbReference type="PROSITE" id="PS50987">
    <property type="entry name" value="HTH_ARSR_2"/>
    <property type="match status" value="1"/>
</dbReference>
<organism evidence="2 3">
    <name type="scientific">Telmatocola sphagniphila</name>
    <dbReference type="NCBI Taxonomy" id="1123043"/>
    <lineage>
        <taxon>Bacteria</taxon>
        <taxon>Pseudomonadati</taxon>
        <taxon>Planctomycetota</taxon>
        <taxon>Planctomycetia</taxon>
        <taxon>Gemmatales</taxon>
        <taxon>Gemmataceae</taxon>
    </lineage>
</organism>
<dbReference type="KEGG" id="tsph:KIH39_17945"/>
<dbReference type="CDD" id="cd00090">
    <property type="entry name" value="HTH_ARSR"/>
    <property type="match status" value="1"/>
</dbReference>
<evidence type="ECO:0000313" key="3">
    <source>
        <dbReference type="Proteomes" id="UP000676194"/>
    </source>
</evidence>
<dbReference type="EMBL" id="CP074694">
    <property type="protein sequence ID" value="QVL30725.1"/>
    <property type="molecule type" value="Genomic_DNA"/>
</dbReference>
<dbReference type="InterPro" id="IPR001845">
    <property type="entry name" value="HTH_ArsR_DNA-bd_dom"/>
</dbReference>
<dbReference type="Proteomes" id="UP000676194">
    <property type="component" value="Chromosome"/>
</dbReference>
<dbReference type="GO" id="GO:0003700">
    <property type="term" value="F:DNA-binding transcription factor activity"/>
    <property type="evidence" value="ECO:0007669"/>
    <property type="project" value="InterPro"/>
</dbReference>
<dbReference type="PRINTS" id="PR00778">
    <property type="entry name" value="HTHARSR"/>
</dbReference>
<dbReference type="NCBIfam" id="NF033788">
    <property type="entry name" value="HTH_metalloreg"/>
    <property type="match status" value="1"/>
</dbReference>
<name>A0A8E6B5E4_9BACT</name>
<dbReference type="Gene3D" id="1.10.10.10">
    <property type="entry name" value="Winged helix-like DNA-binding domain superfamily/Winged helix DNA-binding domain"/>
    <property type="match status" value="1"/>
</dbReference>
<dbReference type="SMART" id="SM00418">
    <property type="entry name" value="HTH_ARSR"/>
    <property type="match status" value="1"/>
</dbReference>
<dbReference type="InterPro" id="IPR036390">
    <property type="entry name" value="WH_DNA-bd_sf"/>
</dbReference>
<dbReference type="InterPro" id="IPR036388">
    <property type="entry name" value="WH-like_DNA-bd_sf"/>
</dbReference>
<evidence type="ECO:0000313" key="2">
    <source>
        <dbReference type="EMBL" id="QVL30725.1"/>
    </source>
</evidence>
<proteinExistence type="predicted"/>